<reference evidence="2 3" key="1">
    <citation type="submission" date="2016-10" db="EMBL/GenBank/DDBJ databases">
        <authorList>
            <person name="de Groot N.N."/>
        </authorList>
    </citation>
    <scope>NUCLEOTIDE SEQUENCE [LARGE SCALE GENOMIC DNA]</scope>
    <source>
        <strain evidence="2 3">R5</strain>
    </source>
</reference>
<dbReference type="EMBL" id="FMZW01000008">
    <property type="protein sequence ID" value="SDD13766.1"/>
    <property type="molecule type" value="Genomic_DNA"/>
</dbReference>
<evidence type="ECO:0000313" key="2">
    <source>
        <dbReference type="EMBL" id="SDD13766.1"/>
    </source>
</evidence>
<organism evidence="2 3">
    <name type="scientific">Bradyrhizobium brasilense</name>
    <dbReference type="NCBI Taxonomy" id="1419277"/>
    <lineage>
        <taxon>Bacteria</taxon>
        <taxon>Pseudomonadati</taxon>
        <taxon>Pseudomonadota</taxon>
        <taxon>Alphaproteobacteria</taxon>
        <taxon>Hyphomicrobiales</taxon>
        <taxon>Nitrobacteraceae</taxon>
        <taxon>Bradyrhizobium</taxon>
    </lineage>
</organism>
<evidence type="ECO:0000313" key="3">
    <source>
        <dbReference type="Proteomes" id="UP000199245"/>
    </source>
</evidence>
<evidence type="ECO:0000256" key="1">
    <source>
        <dbReference type="SAM" id="MobiDB-lite"/>
    </source>
</evidence>
<dbReference type="Proteomes" id="UP000199245">
    <property type="component" value="Unassembled WGS sequence"/>
</dbReference>
<protein>
    <submittedName>
        <fullName evidence="2">Uncharacterized protein</fullName>
    </submittedName>
</protein>
<dbReference type="AlphaFoldDB" id="A0A1G6SC42"/>
<name>A0A1G6SC42_9BRAD</name>
<gene>
    <name evidence="2" type="ORF">SAMN05216337_100825</name>
</gene>
<sequence>MEMTSRGNGIGGCGRGMRLLPLLTLAAFLLALIPGSVSAQFFSDRPPPIPPASVPEVPSGPALNLAPPSGGGSGPVLPGPLNQPTIVQPSIATVPPVVAVPPAGSPAAGQAVLSLTARYGKDLPVINAGLVWRVFADKPDDNGTYKLVREERGATPNVVLPPGNYVVHVALGLVSAVRAVSLKSETDRESFVLPAGGLRIEGRVGSSKIPANQISFAIYKGSQFDGSDRGPMVPNVAAGDVALLPEGTYYIVSNYGDANSVVRSDIRVGAGKLTDVTVTHRAAVITLKLVSERGGEALANTAWSVITPGGDVIKESIGAFPRVVLSEGEYRAIAKNEGKVFERPFNVVNGVDGEVEVVAR</sequence>
<feature type="region of interest" description="Disordered" evidence="1">
    <location>
        <begin position="50"/>
        <end position="82"/>
    </location>
</feature>
<accession>A0A1G6SC42</accession>
<proteinExistence type="predicted"/>